<accession>A0ABW1II76</accession>
<name>A0ABW1II76_9PSEU</name>
<sequence>MSDVQEIVAERAAELVRSGGERGLQVAAYVDGRPVVDVAAGVADPATGRPVEPGTLFSNWSVGKGATATLVHRLVDAGLLGYDTRVAEVWPEFAAHRKGSVTVRQALDHSAGVPGLPAGVTVDDVCDWSRMVTALEEAEPWWEPGTAVGYHAYTFGFLNGEIARRASGRELSDLLADLTDVLGLPGEIRFGVPNPSGLAVLEDAPVPETSGFTLPDEVLRAVPMALFPTAALGSDPRVLAADIPAGAKVSARALARMYAGWLDGTVVSRERAAAAYTESSSGTDRVYGNPSRWGLGFALGLPWDEQGAPRVFGMAGAGGSWAGADPDRGIAVAVTRNVMSTDFETARVLVTAVLDAVG</sequence>
<evidence type="ECO:0000313" key="2">
    <source>
        <dbReference type="EMBL" id="MFC5952199.1"/>
    </source>
</evidence>
<proteinExistence type="predicted"/>
<evidence type="ECO:0000259" key="1">
    <source>
        <dbReference type="Pfam" id="PF00144"/>
    </source>
</evidence>
<gene>
    <name evidence="2" type="ORF">ACFQH9_28435</name>
</gene>
<feature type="domain" description="Beta-lactamase-related" evidence="1">
    <location>
        <begin position="11"/>
        <end position="345"/>
    </location>
</feature>
<keyword evidence="3" id="KW-1185">Reference proteome</keyword>
<dbReference type="InterPro" id="IPR052907">
    <property type="entry name" value="Beta-lactamase/esterase"/>
</dbReference>
<organism evidence="2 3">
    <name type="scientific">Pseudonocardia lutea</name>
    <dbReference type="NCBI Taxonomy" id="2172015"/>
    <lineage>
        <taxon>Bacteria</taxon>
        <taxon>Bacillati</taxon>
        <taxon>Actinomycetota</taxon>
        <taxon>Actinomycetes</taxon>
        <taxon>Pseudonocardiales</taxon>
        <taxon>Pseudonocardiaceae</taxon>
        <taxon>Pseudonocardia</taxon>
    </lineage>
</organism>
<comment type="caution">
    <text evidence="2">The sequence shown here is derived from an EMBL/GenBank/DDBJ whole genome shotgun (WGS) entry which is preliminary data.</text>
</comment>
<dbReference type="PANTHER" id="PTHR43319:SF3">
    <property type="entry name" value="BETA-LACTAMASE-RELATED DOMAIN-CONTAINING PROTEIN"/>
    <property type="match status" value="1"/>
</dbReference>
<dbReference type="PANTHER" id="PTHR43319">
    <property type="entry name" value="BETA-LACTAMASE-RELATED"/>
    <property type="match status" value="1"/>
</dbReference>
<keyword evidence="2" id="KW-0378">Hydrolase</keyword>
<evidence type="ECO:0000313" key="3">
    <source>
        <dbReference type="Proteomes" id="UP001596119"/>
    </source>
</evidence>
<dbReference type="InterPro" id="IPR001466">
    <property type="entry name" value="Beta-lactam-related"/>
</dbReference>
<dbReference type="EMBL" id="JBHSQK010000096">
    <property type="protein sequence ID" value="MFC5952199.1"/>
    <property type="molecule type" value="Genomic_DNA"/>
</dbReference>
<dbReference type="Proteomes" id="UP001596119">
    <property type="component" value="Unassembled WGS sequence"/>
</dbReference>
<dbReference type="Gene3D" id="3.40.710.10">
    <property type="entry name" value="DD-peptidase/beta-lactamase superfamily"/>
    <property type="match status" value="1"/>
</dbReference>
<reference evidence="3" key="1">
    <citation type="journal article" date="2019" name="Int. J. Syst. Evol. Microbiol.">
        <title>The Global Catalogue of Microorganisms (GCM) 10K type strain sequencing project: providing services to taxonomists for standard genome sequencing and annotation.</title>
        <authorList>
            <consortium name="The Broad Institute Genomics Platform"/>
            <consortium name="The Broad Institute Genome Sequencing Center for Infectious Disease"/>
            <person name="Wu L."/>
            <person name="Ma J."/>
        </authorList>
    </citation>
    <scope>NUCLEOTIDE SEQUENCE [LARGE SCALE GENOMIC DNA]</scope>
    <source>
        <strain evidence="3">CGMCC 4.7397</strain>
    </source>
</reference>
<dbReference type="Pfam" id="PF00144">
    <property type="entry name" value="Beta-lactamase"/>
    <property type="match status" value="1"/>
</dbReference>
<dbReference type="GO" id="GO:0016787">
    <property type="term" value="F:hydrolase activity"/>
    <property type="evidence" value="ECO:0007669"/>
    <property type="project" value="UniProtKB-KW"/>
</dbReference>
<dbReference type="RefSeq" id="WP_379570868.1">
    <property type="nucleotide sequence ID" value="NZ_JBHSQK010000096.1"/>
</dbReference>
<dbReference type="SUPFAM" id="SSF56601">
    <property type="entry name" value="beta-lactamase/transpeptidase-like"/>
    <property type="match status" value="1"/>
</dbReference>
<protein>
    <submittedName>
        <fullName evidence="2">Serine hydrolase domain-containing protein</fullName>
    </submittedName>
</protein>
<dbReference type="InterPro" id="IPR012338">
    <property type="entry name" value="Beta-lactam/transpept-like"/>
</dbReference>